<dbReference type="VEuPathDB" id="PiroplasmaDB:BEWA_026080"/>
<dbReference type="GeneID" id="15806853"/>
<proteinExistence type="predicted"/>
<dbReference type="RefSeq" id="XP_004829425.1">
    <property type="nucleotide sequence ID" value="XM_004829368.1"/>
</dbReference>
<dbReference type="Proteomes" id="UP000031512">
    <property type="component" value="Chromosome 1"/>
</dbReference>
<evidence type="ECO:0000313" key="2">
    <source>
        <dbReference type="Proteomes" id="UP000031512"/>
    </source>
</evidence>
<dbReference type="EMBL" id="CP001669">
    <property type="protein sequence ID" value="AFZ79759.1"/>
    <property type="molecule type" value="Genomic_DNA"/>
</dbReference>
<sequence length="629" mass="69957">MTETRTLTCSKRYVDVNISKTDASRNYTDDCHNNINVSLEASIKNPAGLKGYKRYTHTFGSYYLGGINYNGARQVGIPVSLNTYYNKNVIVYYLGYDDGNLVPLLVKLTKSSTNYEYYTRINPLSTSDQWTDQNFSVDQESKLTEKLPGISSQLTELVVLNLTKTSESYYANGEDKAPDANKDTQITVEGSEYEKVYKEVIHTPRRSQIRLLSTKGANSKNIPFEDSNVYTTPYNSAHVYFWEGDSGHIKPLLLGLESSESHTYFKLTKDCSKWEINNSAISDLKGELDKQNCYKNKAHVIDISKNSGTSSYQCLTTGCTVSITFVNHPYTYYSRTLHSVFDDSIRRFKNKEAEQTGINSPEGTNQVYVFLSPSGSNGIPLLIHYSSSWYQRTSLDLAEWTEVQGPDKPGSVFEQTKILTLLKAKLPIVTINVGYTNGLSRNGDPGTYPDPSGDGEKEQIKVEREDINGGFVSFIHSVQDKPFVARDVKYNTTFLQGISSSFILNSVTAYYSVQGSDLSLDDLLMIGLEKRNGPNKYSYYGRRNGGSNWTTIPRQTEKLGSLLTTKLGQLKDQVYAEKNKSSQGKASGLPPAVKNALAGTAGTLITVGTVVGLVKKFWGTIVTTLITSM</sequence>
<keyword evidence="2" id="KW-1185">Reference proteome</keyword>
<reference evidence="1 2" key="1">
    <citation type="journal article" date="2012" name="BMC Genomics">
        <title>Comparative genomic analysis and phylogenetic position of Theileria equi.</title>
        <authorList>
            <person name="Kappmeyer L.S."/>
            <person name="Thiagarajan M."/>
            <person name="Herndon D.R."/>
            <person name="Ramsay J.D."/>
            <person name="Caler E."/>
            <person name="Djikeng A."/>
            <person name="Gillespie J.J."/>
            <person name="Lau A.O."/>
            <person name="Roalson E.H."/>
            <person name="Silva J.C."/>
            <person name="Silva M.G."/>
            <person name="Suarez C.E."/>
            <person name="Ueti M.W."/>
            <person name="Nene V.M."/>
            <person name="Mealey R.H."/>
            <person name="Knowles D.P."/>
            <person name="Brayton K.A."/>
        </authorList>
    </citation>
    <scope>NUCLEOTIDE SEQUENCE [LARGE SCALE GENOMIC DNA]</scope>
    <source>
        <strain evidence="1 2">WA</strain>
    </source>
</reference>
<dbReference type="AlphaFoldDB" id="L0AXW6"/>
<organism evidence="1 2">
    <name type="scientific">Theileria equi strain WA</name>
    <dbReference type="NCBI Taxonomy" id="1537102"/>
    <lineage>
        <taxon>Eukaryota</taxon>
        <taxon>Sar</taxon>
        <taxon>Alveolata</taxon>
        <taxon>Apicomplexa</taxon>
        <taxon>Aconoidasida</taxon>
        <taxon>Piroplasmida</taxon>
        <taxon>Theileriidae</taxon>
        <taxon>Theileria</taxon>
    </lineage>
</organism>
<gene>
    <name evidence="1" type="ORF">BEWA_026080</name>
</gene>
<name>L0AXW6_THEEQ</name>
<protein>
    <submittedName>
        <fullName evidence="1">Uncharacterized protein</fullName>
    </submittedName>
</protein>
<dbReference type="KEGG" id="beq:BEWA_026080"/>
<dbReference type="eggNOG" id="ENOG502QWUR">
    <property type="taxonomic scope" value="Eukaryota"/>
</dbReference>
<evidence type="ECO:0000313" key="1">
    <source>
        <dbReference type="EMBL" id="AFZ79759.1"/>
    </source>
</evidence>
<accession>L0AXW6</accession>